<dbReference type="Proteomes" id="UP001174050">
    <property type="component" value="Unassembled WGS sequence"/>
</dbReference>
<evidence type="ECO:0000313" key="2">
    <source>
        <dbReference type="EMBL" id="MDN3297460.1"/>
    </source>
</evidence>
<dbReference type="EMBL" id="JAUEPL010000052">
    <property type="protein sequence ID" value="MDN3297460.1"/>
    <property type="molecule type" value="Genomic_DNA"/>
</dbReference>
<name>A0ABT7ZDE5_9ACTN</name>
<proteinExistence type="predicted"/>
<reference evidence="2" key="1">
    <citation type="submission" date="2023-06" db="EMBL/GenBank/DDBJ databases">
        <title>WGS-Sequencing of Streptomyces ficellus isolate 21 collected from sand in Gara Djebilet Iron Mine in Algeria.</title>
        <authorList>
            <person name="Zegers G.P."/>
            <person name="Gomez A."/>
            <person name="Gueddou A."/>
            <person name="Zahara A.F."/>
            <person name="Worth M."/>
            <person name="Sevigny J.L."/>
            <person name="Tisa L."/>
        </authorList>
    </citation>
    <scope>NUCLEOTIDE SEQUENCE</scope>
    <source>
        <strain evidence="2">AS11</strain>
    </source>
</reference>
<feature type="region of interest" description="Disordered" evidence="1">
    <location>
        <begin position="120"/>
        <end position="139"/>
    </location>
</feature>
<dbReference type="RefSeq" id="WP_290114824.1">
    <property type="nucleotide sequence ID" value="NZ_JAUEPL010000052.1"/>
</dbReference>
<protein>
    <submittedName>
        <fullName evidence="2">Uncharacterized protein</fullName>
    </submittedName>
</protein>
<organism evidence="2 3">
    <name type="scientific">Streptomyces ficellus</name>
    <dbReference type="NCBI Taxonomy" id="1977088"/>
    <lineage>
        <taxon>Bacteria</taxon>
        <taxon>Bacillati</taxon>
        <taxon>Actinomycetota</taxon>
        <taxon>Actinomycetes</taxon>
        <taxon>Kitasatosporales</taxon>
        <taxon>Streptomycetaceae</taxon>
        <taxon>Streptomyces</taxon>
    </lineage>
</organism>
<comment type="caution">
    <text evidence="2">The sequence shown here is derived from an EMBL/GenBank/DDBJ whole genome shotgun (WGS) entry which is preliminary data.</text>
</comment>
<gene>
    <name evidence="2" type="ORF">QWM81_26165</name>
</gene>
<keyword evidence="3" id="KW-1185">Reference proteome</keyword>
<evidence type="ECO:0000313" key="3">
    <source>
        <dbReference type="Proteomes" id="UP001174050"/>
    </source>
</evidence>
<accession>A0ABT7ZDE5</accession>
<sequence>MGRDAHSDVPPLARRNQLLALYFVIPYLRKPAGKVARRLCVDVADLRSAMVFGALYGLALATEGDDVRDQVVRAANAAGWAVERGNPAERATDPHSLVDRAGRRDDDYLGILNELLASASGPVSEAERDGLGGPQEEAE</sequence>
<evidence type="ECO:0000256" key="1">
    <source>
        <dbReference type="SAM" id="MobiDB-lite"/>
    </source>
</evidence>